<dbReference type="GO" id="GO:0008270">
    <property type="term" value="F:zinc ion binding"/>
    <property type="evidence" value="ECO:0007669"/>
    <property type="project" value="UniProtKB-KW"/>
</dbReference>
<keyword evidence="1" id="KW-0479">Metal-binding</keyword>
<evidence type="ECO:0000313" key="7">
    <source>
        <dbReference type="Proteomes" id="UP001152523"/>
    </source>
</evidence>
<accession>A0AAV0C1K1</accession>
<keyword evidence="7" id="KW-1185">Reference proteome</keyword>
<dbReference type="Proteomes" id="UP001152523">
    <property type="component" value="Unassembled WGS sequence"/>
</dbReference>
<evidence type="ECO:0000259" key="5">
    <source>
        <dbReference type="PROSITE" id="PS50966"/>
    </source>
</evidence>
<evidence type="ECO:0000256" key="3">
    <source>
        <dbReference type="ARBA" id="ARBA00022833"/>
    </source>
</evidence>
<evidence type="ECO:0000256" key="4">
    <source>
        <dbReference type="PROSITE-ProRule" id="PRU00325"/>
    </source>
</evidence>
<comment type="caution">
    <text evidence="6">The sequence shown here is derived from an EMBL/GenBank/DDBJ whole genome shotgun (WGS) entry which is preliminary data.</text>
</comment>
<evidence type="ECO:0000256" key="2">
    <source>
        <dbReference type="ARBA" id="ARBA00022771"/>
    </source>
</evidence>
<dbReference type="PANTHER" id="PTHR31973">
    <property type="entry name" value="POLYPROTEIN, PUTATIVE-RELATED"/>
    <property type="match status" value="1"/>
</dbReference>
<keyword evidence="3" id="KW-0862">Zinc</keyword>
<dbReference type="PANTHER" id="PTHR31973:SF187">
    <property type="entry name" value="MUTATOR TRANSPOSASE MUDRA PROTEIN"/>
    <property type="match status" value="1"/>
</dbReference>
<organism evidence="6 7">
    <name type="scientific">Cuscuta epithymum</name>
    <dbReference type="NCBI Taxonomy" id="186058"/>
    <lineage>
        <taxon>Eukaryota</taxon>
        <taxon>Viridiplantae</taxon>
        <taxon>Streptophyta</taxon>
        <taxon>Embryophyta</taxon>
        <taxon>Tracheophyta</taxon>
        <taxon>Spermatophyta</taxon>
        <taxon>Magnoliopsida</taxon>
        <taxon>eudicotyledons</taxon>
        <taxon>Gunneridae</taxon>
        <taxon>Pentapetalae</taxon>
        <taxon>asterids</taxon>
        <taxon>lamiids</taxon>
        <taxon>Solanales</taxon>
        <taxon>Convolvulaceae</taxon>
        <taxon>Cuscuteae</taxon>
        <taxon>Cuscuta</taxon>
        <taxon>Cuscuta subgen. Cuscuta</taxon>
    </lineage>
</organism>
<dbReference type="AlphaFoldDB" id="A0AAV0C1K1"/>
<protein>
    <recommendedName>
        <fullName evidence="5">SWIM-type domain-containing protein</fullName>
    </recommendedName>
</protein>
<dbReference type="Pfam" id="PF04434">
    <property type="entry name" value="SWIM"/>
    <property type="match status" value="1"/>
</dbReference>
<reference evidence="6" key="1">
    <citation type="submission" date="2022-07" db="EMBL/GenBank/DDBJ databases">
        <authorList>
            <person name="Macas J."/>
            <person name="Novak P."/>
            <person name="Neumann P."/>
        </authorList>
    </citation>
    <scope>NUCLEOTIDE SEQUENCE</scope>
</reference>
<evidence type="ECO:0000313" key="6">
    <source>
        <dbReference type="EMBL" id="CAH9059260.1"/>
    </source>
</evidence>
<gene>
    <name evidence="6" type="ORF">CEPIT_LOCUS1365</name>
</gene>
<dbReference type="SMART" id="SM00575">
    <property type="entry name" value="ZnF_PMZ"/>
    <property type="match status" value="1"/>
</dbReference>
<keyword evidence="2 4" id="KW-0863">Zinc-finger</keyword>
<dbReference type="InterPro" id="IPR006564">
    <property type="entry name" value="Znf_PMZ"/>
</dbReference>
<feature type="domain" description="SWIM-type" evidence="5">
    <location>
        <begin position="44"/>
        <end position="76"/>
    </location>
</feature>
<dbReference type="InterPro" id="IPR007527">
    <property type="entry name" value="Znf_SWIM"/>
</dbReference>
<name>A0AAV0C1K1_9ASTE</name>
<proteinExistence type="predicted"/>
<evidence type="ECO:0000256" key="1">
    <source>
        <dbReference type="ARBA" id="ARBA00022723"/>
    </source>
</evidence>
<dbReference type="EMBL" id="CAMAPF010000008">
    <property type="protein sequence ID" value="CAH9059260.1"/>
    <property type="molecule type" value="Genomic_DNA"/>
</dbReference>
<sequence length="182" mass="20699">MPEANTRHIVFENIKKGATAASSHQVRPSSAFAFEVINKNCRAYAVDLVERKCSCREFQLEDFVCVHAVAAIRNRNGLSCYDYVSSYYSSESWVEAYKGSVPPLGSYSLYDAPVGIRNWVVKPPISDKRPAGRPKKKRIPSTGEFLKKQKCGRCKEQGHNQKTCNNPIPRHHLTFYPFFCFE</sequence>
<dbReference type="PROSITE" id="PS50966">
    <property type="entry name" value="ZF_SWIM"/>
    <property type="match status" value="1"/>
</dbReference>